<dbReference type="GeneID" id="88767902"/>
<organism evidence="1 2">
    <name type="scientific">Crocosphaera watsonii WH 0003</name>
    <dbReference type="NCBI Taxonomy" id="423471"/>
    <lineage>
        <taxon>Bacteria</taxon>
        <taxon>Bacillati</taxon>
        <taxon>Cyanobacteriota</taxon>
        <taxon>Cyanophyceae</taxon>
        <taxon>Oscillatoriophycideae</taxon>
        <taxon>Chroococcales</taxon>
        <taxon>Aphanothecaceae</taxon>
        <taxon>Crocosphaera</taxon>
    </lineage>
</organism>
<sequence>MSNSLATSEYNILRPEDFDPPLKRKEATIPGYWTLEEIAAEIGMTSRKVQYDVLGRPKSGMKPSLKGYKVAKVLLVPDPDALEYIKKYRNRKKS</sequence>
<accession>G5JAL6</accession>
<reference evidence="1 2" key="1">
    <citation type="journal article" date="2011" name="Front. Microbiol.">
        <title>Two Strains of Crocosphaera watsonii with Highly Conserved Genomes are Distinguished by Strain-Specific Features.</title>
        <authorList>
            <person name="Bench S.R."/>
            <person name="Ilikchyan I.N."/>
            <person name="Tripp H.J."/>
            <person name="Zehr J.P."/>
        </authorList>
    </citation>
    <scope>NUCLEOTIDE SEQUENCE [LARGE SCALE GENOMIC DNA]</scope>
    <source>
        <strain evidence="1 2">WH 0003</strain>
    </source>
</reference>
<evidence type="ECO:0000313" key="1">
    <source>
        <dbReference type="EMBL" id="EHJ10772.1"/>
    </source>
</evidence>
<gene>
    <name evidence="1" type="ORF">CWATWH0003_4478</name>
</gene>
<dbReference type="RefSeq" id="WP_007312364.1">
    <property type="nucleotide sequence ID" value="NZ_AESD01000675.1"/>
</dbReference>
<name>G5JAL6_CROWT</name>
<comment type="caution">
    <text evidence="1">The sequence shown here is derived from an EMBL/GenBank/DDBJ whole genome shotgun (WGS) entry which is preliminary data.</text>
</comment>
<proteinExistence type="predicted"/>
<dbReference type="PATRIC" id="fig|423471.3.peg.4188"/>
<protein>
    <submittedName>
        <fullName evidence="1">Uncharacterized protein</fullName>
    </submittedName>
</protein>
<evidence type="ECO:0000313" key="2">
    <source>
        <dbReference type="Proteomes" id="UP000003477"/>
    </source>
</evidence>
<dbReference type="Proteomes" id="UP000003477">
    <property type="component" value="Unassembled WGS sequence"/>
</dbReference>
<dbReference type="AlphaFoldDB" id="G5JAL6"/>
<dbReference type="EMBL" id="AESD01000675">
    <property type="protein sequence ID" value="EHJ10772.1"/>
    <property type="molecule type" value="Genomic_DNA"/>
</dbReference>